<dbReference type="PANTHER" id="PTHR35545:SF28">
    <property type="entry name" value="OS07G0645701 PROTEIN"/>
    <property type="match status" value="1"/>
</dbReference>
<dbReference type="EMBL" id="CAJGYO010000004">
    <property type="protein sequence ID" value="CAD6222764.1"/>
    <property type="molecule type" value="Genomic_DNA"/>
</dbReference>
<dbReference type="PANTHER" id="PTHR35545">
    <property type="entry name" value="F-BOX DOMAIN-CONTAINING PROTEIN"/>
    <property type="match status" value="1"/>
</dbReference>
<evidence type="ECO:0000313" key="3">
    <source>
        <dbReference type="Proteomes" id="UP000604825"/>
    </source>
</evidence>
<proteinExistence type="predicted"/>
<organism evidence="2 3">
    <name type="scientific">Miscanthus lutarioriparius</name>
    <dbReference type="NCBI Taxonomy" id="422564"/>
    <lineage>
        <taxon>Eukaryota</taxon>
        <taxon>Viridiplantae</taxon>
        <taxon>Streptophyta</taxon>
        <taxon>Embryophyta</taxon>
        <taxon>Tracheophyta</taxon>
        <taxon>Spermatophyta</taxon>
        <taxon>Magnoliopsida</taxon>
        <taxon>Liliopsida</taxon>
        <taxon>Poales</taxon>
        <taxon>Poaceae</taxon>
        <taxon>PACMAD clade</taxon>
        <taxon>Panicoideae</taxon>
        <taxon>Andropogonodae</taxon>
        <taxon>Andropogoneae</taxon>
        <taxon>Saccharinae</taxon>
        <taxon>Miscanthus</taxon>
    </lineage>
</organism>
<evidence type="ECO:0000313" key="2">
    <source>
        <dbReference type="EMBL" id="CAD6222764.1"/>
    </source>
</evidence>
<reference evidence="2" key="1">
    <citation type="submission" date="2020-10" db="EMBL/GenBank/DDBJ databases">
        <authorList>
            <person name="Han B."/>
            <person name="Lu T."/>
            <person name="Zhao Q."/>
            <person name="Huang X."/>
            <person name="Zhao Y."/>
        </authorList>
    </citation>
    <scope>NUCLEOTIDE SEQUENCE</scope>
</reference>
<name>A0A811NK65_9POAL</name>
<accession>A0A811NK65</accession>
<dbReference type="AlphaFoldDB" id="A0A811NK65"/>
<dbReference type="SUPFAM" id="SSF81383">
    <property type="entry name" value="F-box domain"/>
    <property type="match status" value="1"/>
</dbReference>
<feature type="compositionally biased region" description="Basic and acidic residues" evidence="1">
    <location>
        <begin position="23"/>
        <end position="40"/>
    </location>
</feature>
<protein>
    <recommendedName>
        <fullName evidence="4">F-box domain-containing protein</fullName>
    </recommendedName>
</protein>
<keyword evidence="3" id="KW-1185">Reference proteome</keyword>
<gene>
    <name evidence="2" type="ORF">NCGR_LOCUS15288</name>
</gene>
<dbReference type="InterPro" id="IPR032675">
    <property type="entry name" value="LRR_dom_sf"/>
</dbReference>
<comment type="caution">
    <text evidence="2">The sequence shown here is derived from an EMBL/GenBank/DDBJ whole genome shotgun (WGS) entry which is preliminary data.</text>
</comment>
<sequence length="415" mass="47230">MLVAAPAPAPAPETKRIQTFAPTKEEKPPSSSKDKKKEEQVLQQQTEEDMISKLVDDILLLILENVNLTTSVRAGALSTRWRHLPWLLSQLSIDIKDFLHEPYDHDHPAVDDIDKAMSSLTEAVRSMLAPTRRKSIITRLCISFFVTSGYSNEVGHLVNEAIENGMVKDIELTCGVQMMPTTLSEEDMANHGDGVISFFRNYPNVYCCLTSLSLYNARFAESDLHNLLANKCTQLRYLYLNYCDTGFYTTFKIDVPDSKLSVLEFSIEVEFFGALTVHSEPFKLSEFLCGTSCIDSLTLDFFGRKIWLQPEKDQLRSGFSNLRQLYLHDIFVGFGLMWTTTLLEAAPSLEILRVEVYDHQRCEDEEKKKQIYGERTNAPWEAVVLKEHDCKSCDAVIIPNFVECGFPKNKGNRIR</sequence>
<dbReference type="InterPro" id="IPR036047">
    <property type="entry name" value="F-box-like_dom_sf"/>
</dbReference>
<evidence type="ECO:0000256" key="1">
    <source>
        <dbReference type="SAM" id="MobiDB-lite"/>
    </source>
</evidence>
<dbReference type="Proteomes" id="UP000604825">
    <property type="component" value="Unassembled WGS sequence"/>
</dbReference>
<evidence type="ECO:0008006" key="4">
    <source>
        <dbReference type="Google" id="ProtNLM"/>
    </source>
</evidence>
<dbReference type="Gene3D" id="3.80.10.10">
    <property type="entry name" value="Ribonuclease Inhibitor"/>
    <property type="match status" value="1"/>
</dbReference>
<feature type="region of interest" description="Disordered" evidence="1">
    <location>
        <begin position="1"/>
        <end position="44"/>
    </location>
</feature>